<protein>
    <submittedName>
        <fullName evidence="2">Uncharacterized protein</fullName>
    </submittedName>
</protein>
<sequence>MDVKAETLYSELRKTRKELIERLEEEHASPLIKPIIKEELLDVEDTLNKIELGLFGKCEISGEPIPEELLNMVPTIKSLNDYGEIDRFFRKGLFH</sequence>
<evidence type="ECO:0000256" key="1">
    <source>
        <dbReference type="PROSITE-ProRule" id="PRU00510"/>
    </source>
</evidence>
<accession>A0A6L3VA33</accession>
<dbReference type="RefSeq" id="WP_151534130.1">
    <property type="nucleotide sequence ID" value="NZ_WBOS01000002.1"/>
</dbReference>
<comment type="caution">
    <text evidence="2">The sequence shown here is derived from an EMBL/GenBank/DDBJ whole genome shotgun (WGS) entry which is preliminary data.</text>
</comment>
<proteinExistence type="predicted"/>
<organism evidence="2 3">
    <name type="scientific">Cytobacillus depressus</name>
    <dbReference type="NCBI Taxonomy" id="1602942"/>
    <lineage>
        <taxon>Bacteria</taxon>
        <taxon>Bacillati</taxon>
        <taxon>Bacillota</taxon>
        <taxon>Bacilli</taxon>
        <taxon>Bacillales</taxon>
        <taxon>Bacillaceae</taxon>
        <taxon>Cytobacillus</taxon>
    </lineage>
</organism>
<evidence type="ECO:0000313" key="2">
    <source>
        <dbReference type="EMBL" id="KAB2337439.1"/>
    </source>
</evidence>
<name>A0A6L3VA33_9BACI</name>
<dbReference type="EMBL" id="WBOS01000002">
    <property type="protein sequence ID" value="KAB2337439.1"/>
    <property type="molecule type" value="Genomic_DNA"/>
</dbReference>
<dbReference type="AlphaFoldDB" id="A0A6L3VA33"/>
<dbReference type="Proteomes" id="UP000481030">
    <property type="component" value="Unassembled WGS sequence"/>
</dbReference>
<dbReference type="Gene3D" id="1.20.120.910">
    <property type="entry name" value="DksA, coiled-coil domain"/>
    <property type="match status" value="1"/>
</dbReference>
<dbReference type="PROSITE" id="PS51128">
    <property type="entry name" value="ZF_DKSA_2"/>
    <property type="match status" value="1"/>
</dbReference>
<reference evidence="2 3" key="1">
    <citation type="journal article" date="2016" name="Antonie Van Leeuwenhoek">
        <title>Bacillus depressus sp. nov., isolated from soil of a sunflower field.</title>
        <authorList>
            <person name="Wei X."/>
            <person name="Xin D."/>
            <person name="Xin Y."/>
            <person name="Zhang H."/>
            <person name="Wang T."/>
            <person name="Zhang J."/>
        </authorList>
    </citation>
    <scope>NUCLEOTIDE SEQUENCE [LARGE SCALE GENOMIC DNA]</scope>
    <source>
        <strain evidence="2 3">BZ1</strain>
    </source>
</reference>
<keyword evidence="3" id="KW-1185">Reference proteome</keyword>
<comment type="caution">
    <text evidence="1">Lacks conserved residue(s) required for the propagation of feature annotation.</text>
</comment>
<gene>
    <name evidence="2" type="ORF">F7731_07460</name>
</gene>
<evidence type="ECO:0000313" key="3">
    <source>
        <dbReference type="Proteomes" id="UP000481030"/>
    </source>
</evidence>
<dbReference type="OrthoDB" id="2875147at2"/>